<comment type="caution">
    <text evidence="8">The sequence shown here is derived from an EMBL/GenBank/DDBJ whole genome shotgun (WGS) entry which is preliminary data.</text>
</comment>
<dbReference type="Proteomes" id="UP000077339">
    <property type="component" value="Unassembled WGS sequence"/>
</dbReference>
<keyword evidence="4 7" id="KW-0812">Transmembrane</keyword>
<accession>A0A182C8C0</accession>
<keyword evidence="5 7" id="KW-1133">Transmembrane helix</keyword>
<dbReference type="PANTHER" id="PTHR34583:SF2">
    <property type="entry name" value="ANTIPORTER SUBUNIT MNHC2-RELATED"/>
    <property type="match status" value="1"/>
</dbReference>
<comment type="subcellular location">
    <subcellularLocation>
        <location evidence="1">Cell membrane</location>
        <topology evidence="1">Multi-pass membrane protein</topology>
    </subcellularLocation>
</comment>
<dbReference type="OrthoDB" id="37843at2"/>
<evidence type="ECO:0000256" key="4">
    <source>
        <dbReference type="ARBA" id="ARBA00022692"/>
    </source>
</evidence>
<dbReference type="GO" id="GO:0005886">
    <property type="term" value="C:plasma membrane"/>
    <property type="evidence" value="ECO:0007669"/>
    <property type="project" value="UniProtKB-SubCell"/>
</dbReference>
<dbReference type="InterPro" id="IPR039428">
    <property type="entry name" value="NUOK/Mnh_C1-like"/>
</dbReference>
<dbReference type="Pfam" id="PF00420">
    <property type="entry name" value="Oxidored_q2"/>
    <property type="match status" value="1"/>
</dbReference>
<proteinExistence type="inferred from homology"/>
<keyword evidence="9" id="KW-1185">Reference proteome</keyword>
<evidence type="ECO:0000313" key="9">
    <source>
        <dbReference type="Proteomes" id="UP000077339"/>
    </source>
</evidence>
<dbReference type="Gene3D" id="1.10.287.3510">
    <property type="match status" value="1"/>
</dbReference>
<evidence type="ECO:0000256" key="5">
    <source>
        <dbReference type="ARBA" id="ARBA00022989"/>
    </source>
</evidence>
<evidence type="ECO:0000256" key="7">
    <source>
        <dbReference type="SAM" id="Phobius"/>
    </source>
</evidence>
<name>A0A182C8C0_9BACT</name>
<dbReference type="AlphaFoldDB" id="A0A182C8C0"/>
<dbReference type="PANTHER" id="PTHR34583">
    <property type="entry name" value="ANTIPORTER SUBUNIT MNHC2-RELATED"/>
    <property type="match status" value="1"/>
</dbReference>
<feature type="transmembrane region" description="Helical" evidence="7">
    <location>
        <begin position="6"/>
        <end position="24"/>
    </location>
</feature>
<dbReference type="InterPro" id="IPR050601">
    <property type="entry name" value="CPA3_antiporter_subunitC"/>
</dbReference>
<evidence type="ECO:0000256" key="1">
    <source>
        <dbReference type="ARBA" id="ARBA00004651"/>
    </source>
</evidence>
<reference evidence="8 9" key="1">
    <citation type="submission" date="2014-02" db="EMBL/GenBank/DDBJ databases">
        <title>Kosmotoga genome sequencing.</title>
        <authorList>
            <person name="Pollo S.M."/>
            <person name="Charchuk R."/>
            <person name="Nesbo C.L."/>
        </authorList>
    </citation>
    <scope>NUCLEOTIDE SEQUENCE [LARGE SCALE GENOMIC DNA]</scope>
    <source>
        <strain evidence="8 9">S304</strain>
    </source>
</reference>
<gene>
    <name evidence="8" type="ORF">AT15_02615</name>
</gene>
<evidence type="ECO:0000256" key="2">
    <source>
        <dbReference type="ARBA" id="ARBA00010388"/>
    </source>
</evidence>
<dbReference type="PATRIC" id="fig|1453497.3.peg.519"/>
<organism evidence="8 9">
    <name type="scientific">Kosmotoga arenicorallina S304</name>
    <dbReference type="NCBI Taxonomy" id="1453497"/>
    <lineage>
        <taxon>Bacteria</taxon>
        <taxon>Thermotogati</taxon>
        <taxon>Thermotogota</taxon>
        <taxon>Thermotogae</taxon>
        <taxon>Kosmotogales</taxon>
        <taxon>Kosmotogaceae</taxon>
        <taxon>Kosmotoga</taxon>
    </lineage>
</organism>
<dbReference type="EMBL" id="JFHK01000002">
    <property type="protein sequence ID" value="OAA31736.1"/>
    <property type="molecule type" value="Genomic_DNA"/>
</dbReference>
<feature type="transmembrane region" description="Helical" evidence="7">
    <location>
        <begin position="31"/>
        <end position="48"/>
    </location>
</feature>
<dbReference type="RefSeq" id="WP_068345296.1">
    <property type="nucleotide sequence ID" value="NZ_JFHK01000002.1"/>
</dbReference>
<protein>
    <submittedName>
        <fullName evidence="8">NADH-ubiquinone oxidoreductase subunit 4L</fullName>
    </submittedName>
</protein>
<sequence>MISDVVIYTSLVGAFIGTLGMLLTSNLIKKILALGIVETSVTLFFVAISSKSGTKAPIIQSVPFEAENFADPIPQAVIITSIVIGFAILSLLLAFTIMLHNRFHTVDVNLIENMLEGEEE</sequence>
<evidence type="ECO:0000313" key="8">
    <source>
        <dbReference type="EMBL" id="OAA31736.1"/>
    </source>
</evidence>
<keyword evidence="8" id="KW-0830">Ubiquinone</keyword>
<dbReference type="STRING" id="1453497.AT15_02615"/>
<evidence type="ECO:0000256" key="6">
    <source>
        <dbReference type="ARBA" id="ARBA00023136"/>
    </source>
</evidence>
<comment type="similarity">
    <text evidence="2">Belongs to the CPA3 antiporters (TC 2.A.63) subunit C family.</text>
</comment>
<evidence type="ECO:0000256" key="3">
    <source>
        <dbReference type="ARBA" id="ARBA00022475"/>
    </source>
</evidence>
<keyword evidence="3" id="KW-1003">Cell membrane</keyword>
<keyword evidence="6 7" id="KW-0472">Membrane</keyword>
<feature type="transmembrane region" description="Helical" evidence="7">
    <location>
        <begin position="73"/>
        <end position="95"/>
    </location>
</feature>